<reference evidence="6 7" key="1">
    <citation type="journal article" date="2023" name="Microbiol. Spectr.">
        <title>Symbiosis of Carpenter Bees with Uncharacterized Lactic Acid Bacteria Showing NAD Auxotrophy.</title>
        <authorList>
            <person name="Kawasaki S."/>
            <person name="Ozawa K."/>
            <person name="Mori T."/>
            <person name="Yamamoto A."/>
            <person name="Ito M."/>
            <person name="Ohkuma M."/>
            <person name="Sakamoto M."/>
            <person name="Matsutani M."/>
        </authorList>
    </citation>
    <scope>NUCLEOTIDE SEQUENCE [LARGE SCALE GENOMIC DNA]</scope>
    <source>
        <strain evidence="6 7">KimC2</strain>
    </source>
</reference>
<protein>
    <submittedName>
        <fullName evidence="6">Uncharacterized protein</fullName>
    </submittedName>
</protein>
<evidence type="ECO:0000256" key="3">
    <source>
        <dbReference type="ARBA" id="ARBA00022723"/>
    </source>
</evidence>
<evidence type="ECO:0000256" key="2">
    <source>
        <dbReference type="ARBA" id="ARBA00022705"/>
    </source>
</evidence>
<dbReference type="Proteomes" id="UP001321804">
    <property type="component" value="Chromosome"/>
</dbReference>
<accession>A0AAU9DSJ4</accession>
<evidence type="ECO:0000256" key="1">
    <source>
        <dbReference type="ARBA" id="ARBA00022490"/>
    </source>
</evidence>
<evidence type="ECO:0000313" key="7">
    <source>
        <dbReference type="Proteomes" id="UP001321804"/>
    </source>
</evidence>
<name>A0AAU9DSJ4_9LACO</name>
<dbReference type="EMBL" id="AP026801">
    <property type="protein sequence ID" value="BDR56658.1"/>
    <property type="molecule type" value="Genomic_DNA"/>
</dbReference>
<gene>
    <name evidence="6" type="ORF">KIMC2_12200</name>
</gene>
<keyword evidence="5" id="KW-0236">DNA replication inhibitor</keyword>
<sequence length="60" mass="7085">MNNEEKKEIKIKGHVSRPLILKEMYQQGLHICSVFFGDKREGDCLFCLEILTRMKNESKK</sequence>
<dbReference type="Pfam" id="PF06156">
    <property type="entry name" value="YabA"/>
    <property type="match status" value="1"/>
</dbReference>
<dbReference type="KEGG" id="xak:KIMC2_12200"/>
<evidence type="ECO:0000313" key="6">
    <source>
        <dbReference type="EMBL" id="BDR56658.1"/>
    </source>
</evidence>
<dbReference type="GO" id="GO:0046872">
    <property type="term" value="F:metal ion binding"/>
    <property type="evidence" value="ECO:0007669"/>
    <property type="project" value="UniProtKB-KW"/>
</dbReference>
<evidence type="ECO:0000256" key="4">
    <source>
        <dbReference type="ARBA" id="ARBA00022833"/>
    </source>
</evidence>
<proteinExistence type="predicted"/>
<dbReference type="GO" id="GO:0006260">
    <property type="term" value="P:DNA replication"/>
    <property type="evidence" value="ECO:0007669"/>
    <property type="project" value="UniProtKB-KW"/>
</dbReference>
<dbReference type="InterPro" id="IPR010377">
    <property type="entry name" value="YabA"/>
</dbReference>
<keyword evidence="7" id="KW-1185">Reference proteome</keyword>
<dbReference type="RefSeq" id="WP_317694985.1">
    <property type="nucleotide sequence ID" value="NZ_AP026801.1"/>
</dbReference>
<keyword evidence="1" id="KW-0963">Cytoplasm</keyword>
<dbReference type="AlphaFoldDB" id="A0AAU9DSJ4"/>
<dbReference type="GO" id="GO:0008156">
    <property type="term" value="P:negative regulation of DNA replication"/>
    <property type="evidence" value="ECO:0007669"/>
    <property type="project" value="UniProtKB-KW"/>
</dbReference>
<keyword evidence="4" id="KW-0862">Zinc</keyword>
<organism evidence="6 7">
    <name type="scientific">Xylocopilactobacillus apis</name>
    <dbReference type="NCBI Taxonomy" id="2932183"/>
    <lineage>
        <taxon>Bacteria</taxon>
        <taxon>Bacillati</taxon>
        <taxon>Bacillota</taxon>
        <taxon>Bacilli</taxon>
        <taxon>Lactobacillales</taxon>
        <taxon>Lactobacillaceae</taxon>
        <taxon>Xylocopilactobacillus</taxon>
    </lineage>
</organism>
<keyword evidence="3" id="KW-0479">Metal-binding</keyword>
<evidence type="ECO:0000256" key="5">
    <source>
        <dbReference type="ARBA" id="ARBA00022880"/>
    </source>
</evidence>
<keyword evidence="2" id="KW-0235">DNA replication</keyword>